<dbReference type="EMBL" id="CAXAMN010023784">
    <property type="protein sequence ID" value="CAK9080813.1"/>
    <property type="molecule type" value="Genomic_DNA"/>
</dbReference>
<reference evidence="3 4" key="1">
    <citation type="submission" date="2024-02" db="EMBL/GenBank/DDBJ databases">
        <authorList>
            <person name="Chen Y."/>
            <person name="Shah S."/>
            <person name="Dougan E. K."/>
            <person name="Thang M."/>
            <person name="Chan C."/>
        </authorList>
    </citation>
    <scope>NUCLEOTIDE SEQUENCE [LARGE SCALE GENOMIC DNA]</scope>
</reference>
<organism evidence="3 4">
    <name type="scientific">Durusdinium trenchii</name>
    <dbReference type="NCBI Taxonomy" id="1381693"/>
    <lineage>
        <taxon>Eukaryota</taxon>
        <taxon>Sar</taxon>
        <taxon>Alveolata</taxon>
        <taxon>Dinophyceae</taxon>
        <taxon>Suessiales</taxon>
        <taxon>Symbiodiniaceae</taxon>
        <taxon>Durusdinium</taxon>
    </lineage>
</organism>
<evidence type="ECO:0000256" key="1">
    <source>
        <dbReference type="SAM" id="MobiDB-lite"/>
    </source>
</evidence>
<feature type="transmembrane region" description="Helical" evidence="2">
    <location>
        <begin position="514"/>
        <end position="531"/>
    </location>
</feature>
<evidence type="ECO:0000313" key="4">
    <source>
        <dbReference type="Proteomes" id="UP001642484"/>
    </source>
</evidence>
<keyword evidence="4" id="KW-1185">Reference proteome</keyword>
<feature type="transmembrane region" description="Helical" evidence="2">
    <location>
        <begin position="382"/>
        <end position="405"/>
    </location>
</feature>
<proteinExistence type="predicted"/>
<keyword evidence="2" id="KW-0812">Transmembrane</keyword>
<keyword evidence="2" id="KW-1133">Transmembrane helix</keyword>
<evidence type="ECO:0000256" key="2">
    <source>
        <dbReference type="SAM" id="Phobius"/>
    </source>
</evidence>
<evidence type="ECO:0008006" key="5">
    <source>
        <dbReference type="Google" id="ProtNLM"/>
    </source>
</evidence>
<comment type="caution">
    <text evidence="3">The sequence shown here is derived from an EMBL/GenBank/DDBJ whole genome shotgun (WGS) entry which is preliminary data.</text>
</comment>
<evidence type="ECO:0000313" key="3">
    <source>
        <dbReference type="EMBL" id="CAK9080813.1"/>
    </source>
</evidence>
<feature type="region of interest" description="Disordered" evidence="1">
    <location>
        <begin position="65"/>
        <end position="181"/>
    </location>
</feature>
<feature type="transmembrane region" description="Helical" evidence="2">
    <location>
        <begin position="411"/>
        <end position="435"/>
    </location>
</feature>
<accession>A0ABP0PZP9</accession>
<gene>
    <name evidence="3" type="ORF">CCMP2556_LOCUS39622</name>
</gene>
<keyword evidence="2" id="KW-0472">Membrane</keyword>
<dbReference type="Proteomes" id="UP001642484">
    <property type="component" value="Unassembled WGS sequence"/>
</dbReference>
<name>A0ABP0PZP9_9DINO</name>
<feature type="compositionally biased region" description="Basic and acidic residues" evidence="1">
    <location>
        <begin position="108"/>
        <end position="157"/>
    </location>
</feature>
<feature type="transmembrane region" description="Helical" evidence="2">
    <location>
        <begin position="328"/>
        <end position="347"/>
    </location>
</feature>
<protein>
    <recommendedName>
        <fullName evidence="5">Transmembrane protein</fullName>
    </recommendedName>
</protein>
<feature type="transmembrane region" description="Helical" evidence="2">
    <location>
        <begin position="485"/>
        <end position="502"/>
    </location>
</feature>
<sequence length="616" mass="68482">MAQRSGPVAPATGPVDAPDALPRMLPTGFDELLQAIHAVHDSIANRLDTLEDGLHHLGEQMDHRFSVSSAASESRRAKRQAKQSAAKQALQMDISSLVPFRAPHRRRTASEDVKDTKDMKDKDVESKTLKEKKEEKKAPRKELKPMAEGREELEATGHKVSGTASRGSHSPPKLSRRTSSVEMQQVVSGRANLSDVFKLRETRLTANLSPRRLTAVLPIPSGQSESDQPSLLEESLVLSWSQSCWLTLSPLNNLVSRHFSAALGLVPLFGVSSLGCTRWWASRLYHWLLISFLFFRLVSKGYDLVLCHNADQAHNLCFHPWPPLAVDFFLILGSCLVLLSLGGFWSYKDTTRLVAQSIEELSCYCEKTSLDMAWKIWSSSDALLLVLVWLALLGARLSLFARYVWEADGSINLSAIFFCIEHAISTAVLVVASFWQVRTSHAMMLIVNAWSAWFVEGDASCLEAKRDWRGISSLFRKTSRSFERCLTALGSTMVMLIFAQLYDLQQDRGMDLVASSMFVAYLIPGVLWTHASTTTACRRLPSLVTLCDVEDEEQDHDYLGLATFLSLSECGFFVWDTCVTMGLVQKLLYFTFALAGTVGFQTGAVQKILFASAESA</sequence>
<feature type="region of interest" description="Disordered" evidence="1">
    <location>
        <begin position="1"/>
        <end position="22"/>
    </location>
</feature>